<evidence type="ECO:0000313" key="4">
    <source>
        <dbReference type="Proteomes" id="UP001381693"/>
    </source>
</evidence>
<organism evidence="3 4">
    <name type="scientific">Halocaridina rubra</name>
    <name type="common">Hawaiian red shrimp</name>
    <dbReference type="NCBI Taxonomy" id="373956"/>
    <lineage>
        <taxon>Eukaryota</taxon>
        <taxon>Metazoa</taxon>
        <taxon>Ecdysozoa</taxon>
        <taxon>Arthropoda</taxon>
        <taxon>Crustacea</taxon>
        <taxon>Multicrustacea</taxon>
        <taxon>Malacostraca</taxon>
        <taxon>Eumalacostraca</taxon>
        <taxon>Eucarida</taxon>
        <taxon>Decapoda</taxon>
        <taxon>Pleocyemata</taxon>
        <taxon>Caridea</taxon>
        <taxon>Atyoidea</taxon>
        <taxon>Atyidae</taxon>
        <taxon>Halocaridina</taxon>
    </lineage>
</organism>
<feature type="region of interest" description="Disordered" evidence="1">
    <location>
        <begin position="41"/>
        <end position="87"/>
    </location>
</feature>
<evidence type="ECO:0000259" key="2">
    <source>
        <dbReference type="Pfam" id="PF12548"/>
    </source>
</evidence>
<feature type="region of interest" description="Disordered" evidence="1">
    <location>
        <begin position="287"/>
        <end position="307"/>
    </location>
</feature>
<reference evidence="3 4" key="1">
    <citation type="submission" date="2023-11" db="EMBL/GenBank/DDBJ databases">
        <title>Halocaridina rubra genome assembly.</title>
        <authorList>
            <person name="Smith C."/>
        </authorList>
    </citation>
    <scope>NUCLEOTIDE SEQUENCE [LARGE SCALE GENOMIC DNA]</scope>
    <source>
        <strain evidence="3">EP-1</strain>
        <tissue evidence="3">Whole</tissue>
    </source>
</reference>
<evidence type="ECO:0000313" key="3">
    <source>
        <dbReference type="EMBL" id="KAK7081410.1"/>
    </source>
</evidence>
<protein>
    <recommendedName>
        <fullName evidence="2">Extracellular sulfatase C-terminal domain-containing protein</fullName>
    </recommendedName>
</protein>
<feature type="compositionally biased region" description="Basic residues" evidence="1">
    <location>
        <begin position="409"/>
        <end position="419"/>
    </location>
</feature>
<gene>
    <name evidence="3" type="ORF">SK128_013484</name>
</gene>
<sequence length="488" mass="55381">MGFLVKLDSEERRKQRLFLKKHASQDIKKFDPKFLRAFSDVDSSEVAEETLGRVQRNSRWSQGQQKRKNRQRRDVLEDIPDPVDPDFEDLEKVIPSEVKDNVEAFVNEEEMRAIDDKITTLSDELEGLETVSSTSATSLAPGNDSLISHDMTDVDSSQLGHGCRATETSVDCTEEVYQDPHAWKVSKTAIDDQIRRLRHQLYVLKHVRKHLRNTRPNTLVTLEDYDYPESGESGFGPDFSSLDEILSNSGDHSSFAAEVSDFRDSSQRKIFPLDTGTHAGTLFINVEDTGQDSPNNKTNHRDEGEATFTEDREDVFEDVGSAEIDYDHIGMTPIAVDESSEVVIHSPAAVDESSEVVIQEGEDIIYGRDYDVDSDRGYSHSKNYMSGRRRSKGKKEKFDVFHHSSYNKARNKNRNKKNNRKNDDNDTTLDINGVRISSSDILSGRGRSESTLQFQFYPARESVPGRRQPSVIDNETSPTQPICWCDKK</sequence>
<keyword evidence="4" id="KW-1185">Reference proteome</keyword>
<dbReference type="AlphaFoldDB" id="A0AAN8XNM3"/>
<proteinExistence type="predicted"/>
<evidence type="ECO:0000256" key="1">
    <source>
        <dbReference type="SAM" id="MobiDB-lite"/>
    </source>
</evidence>
<accession>A0AAN8XNM3</accession>
<comment type="caution">
    <text evidence="3">The sequence shown here is derived from an EMBL/GenBank/DDBJ whole genome shotgun (WGS) entry which is preliminary data.</text>
</comment>
<dbReference type="EMBL" id="JAXCGZ010004969">
    <property type="protein sequence ID" value="KAK7081410.1"/>
    <property type="molecule type" value="Genomic_DNA"/>
</dbReference>
<feature type="region of interest" description="Disordered" evidence="1">
    <location>
        <begin position="375"/>
        <end position="431"/>
    </location>
</feature>
<feature type="compositionally biased region" description="Acidic residues" evidence="1">
    <location>
        <begin position="77"/>
        <end position="87"/>
    </location>
</feature>
<dbReference type="InterPro" id="IPR024609">
    <property type="entry name" value="Extracellular_sulfatase_C"/>
</dbReference>
<feature type="domain" description="Extracellular sulfatase C-terminal" evidence="2">
    <location>
        <begin position="109"/>
        <end position="218"/>
    </location>
</feature>
<name>A0AAN8XNM3_HALRR</name>
<dbReference type="Pfam" id="PF12548">
    <property type="entry name" value="DUF3740"/>
    <property type="match status" value="1"/>
</dbReference>
<dbReference type="Proteomes" id="UP001381693">
    <property type="component" value="Unassembled WGS sequence"/>
</dbReference>